<feature type="compositionally biased region" description="Basic residues" evidence="1">
    <location>
        <begin position="1"/>
        <end position="16"/>
    </location>
</feature>
<protein>
    <submittedName>
        <fullName evidence="2">Uncharacterized protein</fullName>
    </submittedName>
</protein>
<dbReference type="Proteomes" id="UP001586593">
    <property type="component" value="Unassembled WGS sequence"/>
</dbReference>
<evidence type="ECO:0000313" key="3">
    <source>
        <dbReference type="Proteomes" id="UP001586593"/>
    </source>
</evidence>
<reference evidence="2 3" key="1">
    <citation type="journal article" date="2024" name="Commun. Biol.">
        <title>Comparative genomic analysis of thermophilic fungi reveals convergent evolutionary adaptations and gene losses.</title>
        <authorList>
            <person name="Steindorff A.S."/>
            <person name="Aguilar-Pontes M.V."/>
            <person name="Robinson A.J."/>
            <person name="Andreopoulos B."/>
            <person name="LaButti K."/>
            <person name="Kuo A."/>
            <person name="Mondo S."/>
            <person name="Riley R."/>
            <person name="Otillar R."/>
            <person name="Haridas S."/>
            <person name="Lipzen A."/>
            <person name="Grimwood J."/>
            <person name="Schmutz J."/>
            <person name="Clum A."/>
            <person name="Reid I.D."/>
            <person name="Moisan M.C."/>
            <person name="Butler G."/>
            <person name="Nguyen T.T.M."/>
            <person name="Dewar K."/>
            <person name="Conant G."/>
            <person name="Drula E."/>
            <person name="Henrissat B."/>
            <person name="Hansel C."/>
            <person name="Singer S."/>
            <person name="Hutchinson M.I."/>
            <person name="de Vries R.P."/>
            <person name="Natvig D.O."/>
            <person name="Powell A.J."/>
            <person name="Tsang A."/>
            <person name="Grigoriev I.V."/>
        </authorList>
    </citation>
    <scope>NUCLEOTIDE SEQUENCE [LARGE SCALE GENOMIC DNA]</scope>
    <source>
        <strain evidence="2 3">ATCC 24622</strain>
    </source>
</reference>
<gene>
    <name evidence="2" type="ORF">VTK73DRAFT_3887</name>
</gene>
<evidence type="ECO:0000313" key="2">
    <source>
        <dbReference type="EMBL" id="KAL1839930.1"/>
    </source>
</evidence>
<name>A0ABR3VDL7_9PEZI</name>
<accession>A0ABR3VDL7</accession>
<proteinExistence type="predicted"/>
<feature type="region of interest" description="Disordered" evidence="1">
    <location>
        <begin position="1"/>
        <end position="36"/>
    </location>
</feature>
<dbReference type="EMBL" id="JAZHXJ010002269">
    <property type="protein sequence ID" value="KAL1839930.1"/>
    <property type="molecule type" value="Genomic_DNA"/>
</dbReference>
<evidence type="ECO:0000256" key="1">
    <source>
        <dbReference type="SAM" id="MobiDB-lite"/>
    </source>
</evidence>
<keyword evidence="3" id="KW-1185">Reference proteome</keyword>
<comment type="caution">
    <text evidence="2">The sequence shown here is derived from an EMBL/GenBank/DDBJ whole genome shotgun (WGS) entry which is preliminary data.</text>
</comment>
<sequence>MMRHRPRFASRQRQHPALHMDTRNGPSSCRHGRRVPKACPLQDQTINVLDIVATRAHGLQEECETAPFPLRWAQRSPTRP</sequence>
<organism evidence="2 3">
    <name type="scientific">Phialemonium thermophilum</name>
    <dbReference type="NCBI Taxonomy" id="223376"/>
    <lineage>
        <taxon>Eukaryota</taxon>
        <taxon>Fungi</taxon>
        <taxon>Dikarya</taxon>
        <taxon>Ascomycota</taxon>
        <taxon>Pezizomycotina</taxon>
        <taxon>Sordariomycetes</taxon>
        <taxon>Sordariomycetidae</taxon>
        <taxon>Cephalothecales</taxon>
        <taxon>Cephalothecaceae</taxon>
        <taxon>Phialemonium</taxon>
    </lineage>
</organism>